<accession>A0A059BER9</accession>
<organism evidence="1">
    <name type="scientific">Eucalyptus grandis</name>
    <name type="common">Flooded gum</name>
    <dbReference type="NCBI Taxonomy" id="71139"/>
    <lineage>
        <taxon>Eukaryota</taxon>
        <taxon>Viridiplantae</taxon>
        <taxon>Streptophyta</taxon>
        <taxon>Embryophyta</taxon>
        <taxon>Tracheophyta</taxon>
        <taxon>Spermatophyta</taxon>
        <taxon>Magnoliopsida</taxon>
        <taxon>eudicotyledons</taxon>
        <taxon>Gunneridae</taxon>
        <taxon>Pentapetalae</taxon>
        <taxon>rosids</taxon>
        <taxon>malvids</taxon>
        <taxon>Myrtales</taxon>
        <taxon>Myrtaceae</taxon>
        <taxon>Myrtoideae</taxon>
        <taxon>Eucalypteae</taxon>
        <taxon>Eucalyptus</taxon>
    </lineage>
</organism>
<gene>
    <name evidence="1" type="ORF">EUGRSUZ_G01822</name>
</gene>
<sequence>MMPNCGLPNYFLGYLWKKLSRNNGKQDILSSHVEKLAFCISLVPFPARIHCKLSCLTNIRYINKYRIIVQIFVDIDHLLSSLF</sequence>
<reference evidence="1" key="1">
    <citation type="submission" date="2013-07" db="EMBL/GenBank/DDBJ databases">
        <title>The genome of Eucalyptus grandis.</title>
        <authorList>
            <person name="Schmutz J."/>
            <person name="Hayes R."/>
            <person name="Myburg A."/>
            <person name="Tuskan G."/>
            <person name="Grattapaglia D."/>
            <person name="Rokhsar D.S."/>
        </authorList>
    </citation>
    <scope>NUCLEOTIDE SEQUENCE</scope>
    <source>
        <tissue evidence="1">Leaf extractions</tissue>
    </source>
</reference>
<dbReference type="EMBL" id="KK198759">
    <property type="protein sequence ID" value="KCW64175.1"/>
    <property type="molecule type" value="Genomic_DNA"/>
</dbReference>
<dbReference type="AlphaFoldDB" id="A0A059BER9"/>
<dbReference type="InParanoid" id="A0A059BER9"/>
<protein>
    <submittedName>
        <fullName evidence="1">Uncharacterized protein</fullName>
    </submittedName>
</protein>
<dbReference type="Gramene" id="KCW64175">
    <property type="protein sequence ID" value="KCW64175"/>
    <property type="gene ID" value="EUGRSUZ_G01822"/>
</dbReference>
<name>A0A059BER9_EUCGR</name>
<evidence type="ECO:0000313" key="1">
    <source>
        <dbReference type="EMBL" id="KCW64175.1"/>
    </source>
</evidence>
<proteinExistence type="predicted"/>